<evidence type="ECO:0000256" key="2">
    <source>
        <dbReference type="RuleBase" id="RU369065"/>
    </source>
</evidence>
<keyword evidence="2" id="KW-0539">Nucleus</keyword>
<feature type="region of interest" description="Disordered" evidence="3">
    <location>
        <begin position="300"/>
        <end position="368"/>
    </location>
</feature>
<evidence type="ECO:0000313" key="5">
    <source>
        <dbReference type="EMBL" id="KAH0863035.1"/>
    </source>
</evidence>
<dbReference type="PROSITE" id="PS51320">
    <property type="entry name" value="TIFY"/>
    <property type="match status" value="1"/>
</dbReference>
<proteinExistence type="inferred from homology"/>
<evidence type="ECO:0000256" key="1">
    <source>
        <dbReference type="ARBA" id="ARBA00008614"/>
    </source>
</evidence>
<organism evidence="5 6">
    <name type="scientific">Brassica napus</name>
    <name type="common">Rape</name>
    <dbReference type="NCBI Taxonomy" id="3708"/>
    <lineage>
        <taxon>Eukaryota</taxon>
        <taxon>Viridiplantae</taxon>
        <taxon>Streptophyta</taxon>
        <taxon>Embryophyta</taxon>
        <taxon>Tracheophyta</taxon>
        <taxon>Spermatophyta</taxon>
        <taxon>Magnoliopsida</taxon>
        <taxon>eudicotyledons</taxon>
        <taxon>Gunneridae</taxon>
        <taxon>Pentapetalae</taxon>
        <taxon>rosids</taxon>
        <taxon>malvids</taxon>
        <taxon>Brassicales</taxon>
        <taxon>Brassicaceae</taxon>
        <taxon>Brassiceae</taxon>
        <taxon>Brassica</taxon>
    </lineage>
</organism>
<feature type="compositionally biased region" description="Polar residues" evidence="3">
    <location>
        <begin position="324"/>
        <end position="337"/>
    </location>
</feature>
<dbReference type="InterPro" id="IPR040390">
    <property type="entry name" value="TIFY/JAZ"/>
</dbReference>
<gene>
    <name evidence="5" type="ORF">HID58_080246</name>
</gene>
<comment type="domain">
    <text evidence="2">The jas domain is required for interaction with COI1.</text>
</comment>
<keyword evidence="2" id="KW-1184">Jasmonic acid signaling pathway</keyword>
<sequence length="368" mass="40590">MDAGGGLVSSAKSILEKPLKLLTEDDISQLTREDCRKFLKDKGMRRPSWNKSQAIQQVLSLKALFEPGDDSGAGILRKILVSPNPTRVTATSAEPASEVGARIPFQEDDRRDSPRSAEFSGSEKDSYNTISPSRSPAETSALVGQMTIFYSGKVSVYDGVPPEKARSIMHFAANPIDLPEYGVSASARMTSRPMSSKEKMVEPPHYGLEKANASRDSGTNSMRRARLTEKCRCKDILTSGRIGALERNNTRNSYTLVPSRLLNTNLFFFVSRRLFKNKKAPGVASSSLEMYLNRSQPVTNAYSQSLSGGGTGGEQHESPENQRRSPNLSVDLNSDLNSEGVEQEQLKRRQGMFSSSETWHKKVELEES</sequence>
<reference evidence="5 6" key="1">
    <citation type="submission" date="2021-05" db="EMBL/GenBank/DDBJ databases">
        <title>Genome Assembly of Synthetic Allotetraploid Brassica napus Reveals Homoeologous Exchanges between Subgenomes.</title>
        <authorList>
            <person name="Davis J.T."/>
        </authorList>
    </citation>
    <scope>NUCLEOTIDE SEQUENCE [LARGE SCALE GENOMIC DNA]</scope>
    <source>
        <strain evidence="6">cv. Da-Ae</strain>
        <tissue evidence="5">Seedling</tissue>
    </source>
</reference>
<comment type="function">
    <text evidence="2">Repressor of jasmonate responses.</text>
</comment>
<dbReference type="SMART" id="SM00979">
    <property type="entry name" value="TIFY"/>
    <property type="match status" value="1"/>
</dbReference>
<feature type="compositionally biased region" description="Basic and acidic residues" evidence="3">
    <location>
        <begin position="358"/>
        <end position="368"/>
    </location>
</feature>
<keyword evidence="6" id="KW-1185">Reference proteome</keyword>
<feature type="compositionally biased region" description="Basic and acidic residues" evidence="3">
    <location>
        <begin position="314"/>
        <end position="323"/>
    </location>
</feature>
<dbReference type="InterPro" id="IPR010399">
    <property type="entry name" value="Tify_dom"/>
</dbReference>
<comment type="caution">
    <text evidence="5">The sequence shown here is derived from an EMBL/GenBank/DDBJ whole genome shotgun (WGS) entry which is preliminary data.</text>
</comment>
<dbReference type="PANTHER" id="PTHR33077:SF150">
    <property type="entry name" value="PROTEIN TIFY"/>
    <property type="match status" value="1"/>
</dbReference>
<protein>
    <recommendedName>
        <fullName evidence="2">Protein TIFY</fullName>
    </recommendedName>
    <alternativeName>
        <fullName evidence="2">Jasmonate ZIM domain-containing protein</fullName>
    </alternativeName>
</protein>
<evidence type="ECO:0000259" key="4">
    <source>
        <dbReference type="PROSITE" id="PS51320"/>
    </source>
</evidence>
<feature type="compositionally biased region" description="Polar residues" evidence="3">
    <location>
        <begin position="127"/>
        <end position="138"/>
    </location>
</feature>
<dbReference type="Pfam" id="PF06200">
    <property type="entry name" value="tify"/>
    <property type="match status" value="1"/>
</dbReference>
<dbReference type="EMBL" id="JAGKQM010000018">
    <property type="protein sequence ID" value="KAH0863035.1"/>
    <property type="molecule type" value="Genomic_DNA"/>
</dbReference>
<comment type="subcellular location">
    <subcellularLocation>
        <location evidence="2">Nucleus</location>
    </subcellularLocation>
</comment>
<name>A0ABQ7Y4C2_BRANA</name>
<feature type="region of interest" description="Disordered" evidence="3">
    <location>
        <begin position="89"/>
        <end position="138"/>
    </location>
</feature>
<dbReference type="Proteomes" id="UP000824890">
    <property type="component" value="Unassembled WGS sequence"/>
</dbReference>
<evidence type="ECO:0000256" key="3">
    <source>
        <dbReference type="SAM" id="MobiDB-lite"/>
    </source>
</evidence>
<comment type="similarity">
    <text evidence="1 2">Belongs to the TIFY/JAZ family.</text>
</comment>
<evidence type="ECO:0000313" key="6">
    <source>
        <dbReference type="Proteomes" id="UP000824890"/>
    </source>
</evidence>
<dbReference type="PANTHER" id="PTHR33077">
    <property type="entry name" value="PROTEIN TIFY 4A-RELATED-RELATED"/>
    <property type="match status" value="1"/>
</dbReference>
<accession>A0ABQ7Y4C2</accession>
<feature type="domain" description="Tify" evidence="4">
    <location>
        <begin position="139"/>
        <end position="174"/>
    </location>
</feature>
<feature type="compositionally biased region" description="Basic and acidic residues" evidence="3">
    <location>
        <begin position="105"/>
        <end position="126"/>
    </location>
</feature>